<dbReference type="EMBL" id="KZ346337">
    <property type="protein sequence ID" value="PIO70248.1"/>
    <property type="molecule type" value="Genomic_DNA"/>
</dbReference>
<dbReference type="Proteomes" id="UP000230423">
    <property type="component" value="Unassembled WGS sequence"/>
</dbReference>
<organism evidence="2 3">
    <name type="scientific">Teladorsagia circumcincta</name>
    <name type="common">Brown stomach worm</name>
    <name type="synonym">Ostertagia circumcincta</name>
    <dbReference type="NCBI Taxonomy" id="45464"/>
    <lineage>
        <taxon>Eukaryota</taxon>
        <taxon>Metazoa</taxon>
        <taxon>Ecdysozoa</taxon>
        <taxon>Nematoda</taxon>
        <taxon>Chromadorea</taxon>
        <taxon>Rhabditida</taxon>
        <taxon>Rhabditina</taxon>
        <taxon>Rhabditomorpha</taxon>
        <taxon>Strongyloidea</taxon>
        <taxon>Trichostrongylidae</taxon>
        <taxon>Teladorsagia</taxon>
    </lineage>
</organism>
<protein>
    <submittedName>
        <fullName evidence="2">Uncharacterized protein</fullName>
    </submittedName>
</protein>
<reference evidence="2 3" key="1">
    <citation type="submission" date="2015-09" db="EMBL/GenBank/DDBJ databases">
        <title>Draft genome of the parasitic nematode Teladorsagia circumcincta isolate WARC Sus (inbred).</title>
        <authorList>
            <person name="Mitreva M."/>
        </authorList>
    </citation>
    <scope>NUCLEOTIDE SEQUENCE [LARGE SCALE GENOMIC DNA]</scope>
    <source>
        <strain evidence="2 3">S</strain>
    </source>
</reference>
<feature type="compositionally biased region" description="Basic and acidic residues" evidence="1">
    <location>
        <begin position="28"/>
        <end position="38"/>
    </location>
</feature>
<sequence length="117" mass="14340">MARSRSRSPRRDRIDDRKKKDKKRRRRDGSSDTSESHKLGSILRERSRRSRSISRERERDRERERSERDRDRDREKDRDKRRPVLSSEVERELTGSFDISNISTEAREWLEERIAEQ</sequence>
<evidence type="ECO:0000313" key="3">
    <source>
        <dbReference type="Proteomes" id="UP000230423"/>
    </source>
</evidence>
<name>A0A2G9UJ16_TELCI</name>
<keyword evidence="3" id="KW-1185">Reference proteome</keyword>
<evidence type="ECO:0000256" key="1">
    <source>
        <dbReference type="SAM" id="MobiDB-lite"/>
    </source>
</evidence>
<feature type="non-terminal residue" evidence="2">
    <location>
        <position position="117"/>
    </location>
</feature>
<accession>A0A2G9UJ16</accession>
<gene>
    <name evidence="2" type="ORF">TELCIR_07900</name>
</gene>
<evidence type="ECO:0000313" key="2">
    <source>
        <dbReference type="EMBL" id="PIO70248.1"/>
    </source>
</evidence>
<dbReference type="AlphaFoldDB" id="A0A2G9UJ16"/>
<feature type="region of interest" description="Disordered" evidence="1">
    <location>
        <begin position="1"/>
        <end position="91"/>
    </location>
</feature>
<feature type="compositionally biased region" description="Basic and acidic residues" evidence="1">
    <location>
        <begin position="53"/>
        <end position="91"/>
    </location>
</feature>
<feature type="compositionally biased region" description="Basic and acidic residues" evidence="1">
    <location>
        <begin position="9"/>
        <end position="18"/>
    </location>
</feature>
<proteinExistence type="predicted"/>